<feature type="region of interest" description="Disordered" evidence="1">
    <location>
        <begin position="15"/>
        <end position="71"/>
    </location>
</feature>
<feature type="compositionally biased region" description="Polar residues" evidence="1">
    <location>
        <begin position="98"/>
        <end position="117"/>
    </location>
</feature>
<feature type="compositionally biased region" description="Polar residues" evidence="1">
    <location>
        <begin position="27"/>
        <end position="36"/>
    </location>
</feature>
<reference evidence="2 3" key="1">
    <citation type="journal article" date="2021" name="Commun. Biol.">
        <title>The genome of Shorea leprosula (Dipterocarpaceae) highlights the ecological relevance of drought in aseasonal tropical rainforests.</title>
        <authorList>
            <person name="Ng K.K.S."/>
            <person name="Kobayashi M.J."/>
            <person name="Fawcett J.A."/>
            <person name="Hatakeyama M."/>
            <person name="Paape T."/>
            <person name="Ng C.H."/>
            <person name="Ang C.C."/>
            <person name="Tnah L.H."/>
            <person name="Lee C.T."/>
            <person name="Nishiyama T."/>
            <person name="Sese J."/>
            <person name="O'Brien M.J."/>
            <person name="Copetti D."/>
            <person name="Mohd Noor M.I."/>
            <person name="Ong R.C."/>
            <person name="Putra M."/>
            <person name="Sireger I.Z."/>
            <person name="Indrioko S."/>
            <person name="Kosugi Y."/>
            <person name="Izuno A."/>
            <person name="Isagi Y."/>
            <person name="Lee S.L."/>
            <person name="Shimizu K.K."/>
        </authorList>
    </citation>
    <scope>NUCLEOTIDE SEQUENCE [LARGE SCALE GENOMIC DNA]</scope>
    <source>
        <strain evidence="2">214</strain>
    </source>
</reference>
<organism evidence="2 3">
    <name type="scientific">Rubroshorea leprosula</name>
    <dbReference type="NCBI Taxonomy" id="152421"/>
    <lineage>
        <taxon>Eukaryota</taxon>
        <taxon>Viridiplantae</taxon>
        <taxon>Streptophyta</taxon>
        <taxon>Embryophyta</taxon>
        <taxon>Tracheophyta</taxon>
        <taxon>Spermatophyta</taxon>
        <taxon>Magnoliopsida</taxon>
        <taxon>eudicotyledons</taxon>
        <taxon>Gunneridae</taxon>
        <taxon>Pentapetalae</taxon>
        <taxon>rosids</taxon>
        <taxon>malvids</taxon>
        <taxon>Malvales</taxon>
        <taxon>Dipterocarpaceae</taxon>
        <taxon>Rubroshorea</taxon>
    </lineage>
</organism>
<accession>A0AAV5L6V5</accession>
<comment type="caution">
    <text evidence="2">The sequence shown here is derived from an EMBL/GenBank/DDBJ whole genome shotgun (WGS) entry which is preliminary data.</text>
</comment>
<feature type="region of interest" description="Disordered" evidence="1">
    <location>
        <begin position="243"/>
        <end position="287"/>
    </location>
</feature>
<sequence>MMAVDLHKRELLLPSEFSTKDPGGVLSVNSKPLTLNGSYFSGSSDSGSEYMSSPVESEAGSTKGSEEIEADDDDYISELTRRMAHYMLQDEDKHEQSWGFSSSPKSTLWSPIGSNHESPVGRSRATSPPVTPIIGDSEMMKISDGIPKYNLGKELFSAPASIPVTTTNPDFGFQSKYPLIDDQIRAIQFYKLKQQQAMKQMDKKQRFKQNCQGKGRVPGGFNNGHRVPSHSCAWYTLQQQQSNRHGSLDTRGVSLNTSGSKTGSGGTGVFFPRRTGTSSATRKKQGSPTVLIPARVVQALKVHFEKMGVPPRLNTEFPLQQQDTHVDGSNSIPSQQKRHLRTAPAINHQDLGLPQEWSY</sequence>
<name>A0AAV5L6V5_9ROSI</name>
<feature type="compositionally biased region" description="Low complexity" evidence="1">
    <location>
        <begin position="37"/>
        <end position="53"/>
    </location>
</feature>
<feature type="compositionally biased region" description="Polar residues" evidence="1">
    <location>
        <begin position="322"/>
        <end position="335"/>
    </location>
</feature>
<keyword evidence="3" id="KW-1185">Reference proteome</keyword>
<gene>
    <name evidence="2" type="ORF">SLEP1_g41545</name>
</gene>
<dbReference type="PANTHER" id="PTHR33356:SF16">
    <property type="entry name" value="G PATCH DOMAIN PROTEIN"/>
    <property type="match status" value="1"/>
</dbReference>
<evidence type="ECO:0000313" key="2">
    <source>
        <dbReference type="EMBL" id="GKV32986.1"/>
    </source>
</evidence>
<dbReference type="Proteomes" id="UP001054252">
    <property type="component" value="Unassembled WGS sequence"/>
</dbReference>
<dbReference type="EMBL" id="BPVZ01000098">
    <property type="protein sequence ID" value="GKV32986.1"/>
    <property type="molecule type" value="Genomic_DNA"/>
</dbReference>
<dbReference type="AlphaFoldDB" id="A0AAV5L6V5"/>
<protein>
    <submittedName>
        <fullName evidence="2">Uncharacterized protein</fullName>
    </submittedName>
</protein>
<proteinExistence type="predicted"/>
<evidence type="ECO:0000313" key="3">
    <source>
        <dbReference type="Proteomes" id="UP001054252"/>
    </source>
</evidence>
<feature type="region of interest" description="Disordered" evidence="1">
    <location>
        <begin position="93"/>
        <end position="134"/>
    </location>
</feature>
<feature type="region of interest" description="Disordered" evidence="1">
    <location>
        <begin position="322"/>
        <end position="359"/>
    </location>
</feature>
<evidence type="ECO:0000256" key="1">
    <source>
        <dbReference type="SAM" id="MobiDB-lite"/>
    </source>
</evidence>
<dbReference type="PANTHER" id="PTHR33356">
    <property type="entry name" value="TIP41-LIKE PROTEIN"/>
    <property type="match status" value="1"/>
</dbReference>